<feature type="region of interest" description="Disordered" evidence="1">
    <location>
        <begin position="412"/>
        <end position="447"/>
    </location>
</feature>
<dbReference type="InterPro" id="IPR029058">
    <property type="entry name" value="AB_hydrolase_fold"/>
</dbReference>
<dbReference type="NCBIfam" id="TIGR01849">
    <property type="entry name" value="PHB_depoly_PhaZ"/>
    <property type="match status" value="1"/>
</dbReference>
<dbReference type="RefSeq" id="WP_115214907.1">
    <property type="nucleotide sequence ID" value="NZ_QKWJ01000056.1"/>
</dbReference>
<dbReference type="PIRSF" id="PIRSF020818">
    <property type="entry name" value="PHB_depoly_PhaZ"/>
    <property type="match status" value="1"/>
</dbReference>
<organism evidence="3 4">
    <name type="scientific">Cupriavidus lacunae</name>
    <dbReference type="NCBI Taxonomy" id="2666307"/>
    <lineage>
        <taxon>Bacteria</taxon>
        <taxon>Pseudomonadati</taxon>
        <taxon>Pseudomonadota</taxon>
        <taxon>Betaproteobacteria</taxon>
        <taxon>Burkholderiales</taxon>
        <taxon>Burkholderiaceae</taxon>
        <taxon>Cupriavidus</taxon>
    </lineage>
</organism>
<dbReference type="SUPFAM" id="SSF53474">
    <property type="entry name" value="alpha/beta-Hydrolases"/>
    <property type="match status" value="1"/>
</dbReference>
<dbReference type="Pfam" id="PF06850">
    <property type="entry name" value="PHB_depo_C"/>
    <property type="match status" value="1"/>
</dbReference>
<evidence type="ECO:0000259" key="2">
    <source>
        <dbReference type="Pfam" id="PF06850"/>
    </source>
</evidence>
<dbReference type="PANTHER" id="PTHR36837:SF4">
    <property type="entry name" value="BLR0908 PROTEIN"/>
    <property type="match status" value="1"/>
</dbReference>
<dbReference type="AlphaFoldDB" id="A0A370NMA4"/>
<name>A0A370NMA4_9BURK</name>
<dbReference type="EMBL" id="QKWJ01000056">
    <property type="protein sequence ID" value="RDK06735.1"/>
    <property type="molecule type" value="Genomic_DNA"/>
</dbReference>
<dbReference type="InterPro" id="IPR009656">
    <property type="entry name" value="PHB_depo_C"/>
</dbReference>
<reference evidence="4" key="1">
    <citation type="submission" date="2018-06" db="EMBL/GenBank/DDBJ databases">
        <authorList>
            <person name="Feng T."/>
            <person name="Jeon C.O."/>
        </authorList>
    </citation>
    <scope>NUCLEOTIDE SEQUENCE [LARGE SCALE GENOMIC DNA]</scope>
    <source>
        <strain evidence="4">S23</strain>
    </source>
</reference>
<evidence type="ECO:0000313" key="3">
    <source>
        <dbReference type="EMBL" id="RDK06735.1"/>
    </source>
</evidence>
<proteinExistence type="predicted"/>
<dbReference type="InterPro" id="IPR010915">
    <property type="entry name" value="PHB_depoly_PhaZ"/>
</dbReference>
<dbReference type="InterPro" id="IPR051321">
    <property type="entry name" value="PHA/PHB_synthase"/>
</dbReference>
<accession>A0A370NMA4</accession>
<dbReference type="PANTHER" id="PTHR36837">
    <property type="entry name" value="POLY(3-HYDROXYALKANOATE) POLYMERASE SUBUNIT PHAC"/>
    <property type="match status" value="1"/>
</dbReference>
<feature type="domain" description="PHB de-polymerase C-terminal" evidence="2">
    <location>
        <begin position="210"/>
        <end position="411"/>
    </location>
</feature>
<protein>
    <submittedName>
        <fullName evidence="3">Polyhydroxyalkanoate depolymerase</fullName>
    </submittedName>
</protein>
<evidence type="ECO:0000256" key="1">
    <source>
        <dbReference type="SAM" id="MobiDB-lite"/>
    </source>
</evidence>
<dbReference type="Proteomes" id="UP000255165">
    <property type="component" value="Unassembled WGS sequence"/>
</dbReference>
<feature type="compositionally biased region" description="Pro residues" evidence="1">
    <location>
        <begin position="437"/>
        <end position="447"/>
    </location>
</feature>
<evidence type="ECO:0000313" key="4">
    <source>
        <dbReference type="Proteomes" id="UP000255165"/>
    </source>
</evidence>
<gene>
    <name evidence="3" type="ORF">DN412_30060</name>
</gene>
<dbReference type="Gene3D" id="3.40.50.1820">
    <property type="entry name" value="alpha/beta hydrolase"/>
    <property type="match status" value="1"/>
</dbReference>
<comment type="caution">
    <text evidence="3">The sequence shown here is derived from an EMBL/GenBank/DDBJ whole genome shotgun (WGS) entry which is preliminary data.</text>
</comment>
<sequence length="447" mass="49060">MLYPIVESQRSLLATWTAWAEAVTSGWIEPANPWARFAAASCIAAGWALCNRFGQAYQKPAFGITALNYNGRMIPVTEHVALDHPFCRLLRFAPDTTGGSVAGPEPQPVVLVCAPLAGHHAVLLRELIETLLPEHVVYVTDWKDARRVPTADGPFTLEDCVAEVQTAILHIGAEQLHVLAICQAAVPALAAVSLLASAGEPTPRSLILMGGPIDARRSPTAVGRLAARRSLTWFEQNLIHVVPDPYPGAGRKVYPSFLQLAGLAAAQPDRLVRAHCDYYVDLVRGDVKHAEVHRRRCDEYNAVLDLAAEFYLDTIRIVFQEFRLAVGDWDVQGQPVRPQDIRTTALLTIEGELDAISGRGQTHAAHDLCRGVPVRHKRHLTASRCGHYDLFSGRRLQTEVFPHIDDLIRQYSPAPQPATSSAHGTPARTMATMGRPATPPWTPPIYR</sequence>
<keyword evidence="4" id="KW-1185">Reference proteome</keyword>